<dbReference type="GO" id="GO:0009294">
    <property type="term" value="P:DNA-mediated transformation"/>
    <property type="evidence" value="ECO:0007669"/>
    <property type="project" value="InterPro"/>
</dbReference>
<dbReference type="PANTHER" id="PTHR43022:SF1">
    <property type="entry name" value="PROTEIN SMF"/>
    <property type="match status" value="1"/>
</dbReference>
<evidence type="ECO:0000313" key="4">
    <source>
        <dbReference type="EMBL" id="QLD10365.1"/>
    </source>
</evidence>
<dbReference type="InterPro" id="IPR057666">
    <property type="entry name" value="DrpA_SLOG"/>
</dbReference>
<feature type="domain" description="DprA winged helix" evidence="3">
    <location>
        <begin position="330"/>
        <end position="385"/>
    </location>
</feature>
<evidence type="ECO:0000313" key="5">
    <source>
        <dbReference type="Proteomes" id="UP000509638"/>
    </source>
</evidence>
<dbReference type="Pfam" id="PF17782">
    <property type="entry name" value="WHD_DprA"/>
    <property type="match status" value="1"/>
</dbReference>
<feature type="domain" description="Smf/DprA SLOG" evidence="2">
    <location>
        <begin position="106"/>
        <end position="317"/>
    </location>
</feature>
<dbReference type="InterPro" id="IPR003488">
    <property type="entry name" value="DprA"/>
</dbReference>
<dbReference type="AlphaFoldDB" id="A0A7D5EQL7"/>
<dbReference type="InterPro" id="IPR041614">
    <property type="entry name" value="DprA_WH"/>
</dbReference>
<dbReference type="Gene3D" id="1.10.10.10">
    <property type="entry name" value="Winged helix-like DNA-binding domain superfamily/Winged helix DNA-binding domain"/>
    <property type="match status" value="1"/>
</dbReference>
<dbReference type="PANTHER" id="PTHR43022">
    <property type="entry name" value="PROTEIN SMF"/>
    <property type="match status" value="1"/>
</dbReference>
<dbReference type="EMBL" id="CP058316">
    <property type="protein sequence ID" value="QLD10365.1"/>
    <property type="molecule type" value="Genomic_DNA"/>
</dbReference>
<comment type="similarity">
    <text evidence="1">Belongs to the DprA/Smf family.</text>
</comment>
<name>A0A7D5EQL7_9MICO</name>
<evidence type="ECO:0000259" key="3">
    <source>
        <dbReference type="Pfam" id="PF17782"/>
    </source>
</evidence>
<organism evidence="4 5">
    <name type="scientific">Microbacterium oleivorans</name>
    <dbReference type="NCBI Taxonomy" id="273677"/>
    <lineage>
        <taxon>Bacteria</taxon>
        <taxon>Bacillati</taxon>
        <taxon>Actinomycetota</taxon>
        <taxon>Actinomycetes</taxon>
        <taxon>Micrococcales</taxon>
        <taxon>Microbacteriaceae</taxon>
        <taxon>Microbacterium</taxon>
    </lineage>
</organism>
<evidence type="ECO:0000259" key="2">
    <source>
        <dbReference type="Pfam" id="PF02481"/>
    </source>
</evidence>
<dbReference type="Gene3D" id="3.40.50.450">
    <property type="match status" value="1"/>
</dbReference>
<evidence type="ECO:0000256" key="1">
    <source>
        <dbReference type="ARBA" id="ARBA00006525"/>
    </source>
</evidence>
<dbReference type="Pfam" id="PF02481">
    <property type="entry name" value="DNA_processg_A"/>
    <property type="match status" value="1"/>
</dbReference>
<accession>A0A7D5EQL7</accession>
<sequence>MKPAELRASLRSLARPEQLADGEAVAERYARARWSVLAEPGDAVAGLAVARLGAAAALEAALGGGPAPETLELADRDWSRALGRWQPRRDDHTYPIELAQRVGARLVIPGDADWPTRLDDLGVHAPFALWVRGRASVLAGEAPAVALVGARAATSYGVRVTAEIAGDLAARGATIVSGAAFGIDAAAHRASIAVGGQGIAVLAGGVEKAYPAAHGELLTGLSRQGAVISEVPCGTAPTKWRFLQRNRVIAALADATVVVEAGWRSGSLNTAGHAASLGRALGAVPGPVTSAASAGCHRILREYDGHCITSADDVRELIGWSPDDPPSTDPGAAASRTDDTTRILDALSARTPRQVSEVARRSGLPAEEATALLGLLALEGRAEVDPRGWRRPRS</sequence>
<dbReference type="Proteomes" id="UP000509638">
    <property type="component" value="Chromosome"/>
</dbReference>
<proteinExistence type="inferred from homology"/>
<dbReference type="InterPro" id="IPR036388">
    <property type="entry name" value="WH-like_DNA-bd_sf"/>
</dbReference>
<reference evidence="4 5" key="1">
    <citation type="submission" date="2020-06" db="EMBL/GenBank/DDBJ databases">
        <authorList>
            <person name="Jo H."/>
        </authorList>
    </citation>
    <scope>NUCLEOTIDE SEQUENCE [LARGE SCALE GENOMIC DNA]</scope>
    <source>
        <strain evidence="4 5">I46</strain>
    </source>
</reference>
<protein>
    <submittedName>
        <fullName evidence="4">DNA-protecting protein DprA</fullName>
    </submittedName>
</protein>
<dbReference type="RefSeq" id="WP_178009399.1">
    <property type="nucleotide sequence ID" value="NZ_CP058316.1"/>
</dbReference>
<dbReference type="NCBIfam" id="TIGR00732">
    <property type="entry name" value="dprA"/>
    <property type="match status" value="1"/>
</dbReference>
<dbReference type="SUPFAM" id="SSF102405">
    <property type="entry name" value="MCP/YpsA-like"/>
    <property type="match status" value="1"/>
</dbReference>
<gene>
    <name evidence="4" type="primary">dprA</name>
    <name evidence="4" type="ORF">HW566_00300</name>
</gene>